<accession>A0A8D1GIS9</accession>
<dbReference type="Proteomes" id="UP000694728">
    <property type="component" value="Unplaced"/>
</dbReference>
<dbReference type="FunFam" id="1.20.5.500:FF:000001">
    <property type="entry name" value="Type II keratin 23"/>
    <property type="match status" value="1"/>
</dbReference>
<feature type="domain" description="IF rod" evidence="10">
    <location>
        <begin position="141"/>
        <end position="454"/>
    </location>
</feature>
<dbReference type="FunFam" id="1.20.5.170:FF:000004">
    <property type="entry name" value="Keratin, type II cytoskeletal 5"/>
    <property type="match status" value="1"/>
</dbReference>
<keyword evidence="3" id="KW-0416">Keratin</keyword>
<dbReference type="AlphaFoldDB" id="A0A8D1GIS9"/>
<reference evidence="11" key="1">
    <citation type="submission" date="2025-08" db="UniProtKB">
        <authorList>
            <consortium name="Ensembl"/>
        </authorList>
    </citation>
    <scope>IDENTIFICATION</scope>
</reference>
<proteinExistence type="inferred from homology"/>
<sequence>MSRQSSVSLRTGGSRSFSAASAITPSVSRTSFTTVSRSGGGGGGFGRVSLGGACGVGGYGSRSLYNLGGSKRISISASGGGFRNRFGAGAGGGYGFGGGFGGPGFPVCPPGGIQEVTVNQSLLTPLNLQIDPTIQRVRTEEREQIKTLNNKFASFIDKVRFLEQQNKVLDTKWTLLQEQGIKTVRQNLEPLFEQYINDLRRQLDSILGERGRLDSELRNMQDLVEDFKNKYEDEINKRTAAENEFVNLKKDVDTAYMNKVELQAKVDSLTDEINFLRAFYDAELAQMQTHISDTSVVLSMDNNRNLDLDSIIAEVKAQYEDIAQRSRAEAESWYQSKYEELRVTAGRHGDDLRNTKQEISEINRMIQRLRSEIDHVKKQCASLQSAIADAEQRGEMALKDARNKLAELEDALQKAKQDMARLLKEYQELMNTKLALDVEIATYRKLLEGEECRLNGEGVGQVNISVVQSTVSSGYGGASGVGSGLGLGGGSGYSYSSGHGLGGGFSSGSGRAIGGGLSSSGGSSSTIKYTTTTSSSSSRKGYRH</sequence>
<dbReference type="PANTHER" id="PTHR45616:SF39">
    <property type="entry name" value="KERATIN, TYPE II CYTOSKELETAL 6A-RELATED"/>
    <property type="match status" value="1"/>
</dbReference>
<evidence type="ECO:0000256" key="3">
    <source>
        <dbReference type="ARBA" id="ARBA00022744"/>
    </source>
</evidence>
<comment type="subcellular location">
    <subcellularLocation>
        <location evidence="1">Cytoplasm</location>
    </subcellularLocation>
</comment>
<dbReference type="Gene3D" id="1.20.5.1160">
    <property type="entry name" value="Vasodilator-stimulated phosphoprotein"/>
    <property type="match status" value="1"/>
</dbReference>
<evidence type="ECO:0000256" key="5">
    <source>
        <dbReference type="ARBA" id="ARBA00023054"/>
    </source>
</evidence>
<keyword evidence="2" id="KW-0963">Cytoplasm</keyword>
<dbReference type="PRINTS" id="PR01276">
    <property type="entry name" value="TYPE2KERATIN"/>
</dbReference>
<dbReference type="SUPFAM" id="SSF64593">
    <property type="entry name" value="Intermediate filament protein, coiled coil region"/>
    <property type="match status" value="3"/>
</dbReference>
<keyword evidence="5 8" id="KW-0175">Coiled coil</keyword>
<comment type="similarity">
    <text evidence="6 7">Belongs to the intermediate filament family.</text>
</comment>
<evidence type="ECO:0000313" key="11">
    <source>
        <dbReference type="Ensembl" id="ENSSSCP00045004177.1"/>
    </source>
</evidence>
<dbReference type="GO" id="GO:0005737">
    <property type="term" value="C:cytoplasm"/>
    <property type="evidence" value="ECO:0007669"/>
    <property type="project" value="UniProtKB-SubCell"/>
</dbReference>
<feature type="coiled-coil region" evidence="8">
    <location>
        <begin position="210"/>
        <end position="251"/>
    </location>
</feature>
<evidence type="ECO:0000256" key="9">
    <source>
        <dbReference type="SAM" id="MobiDB-lite"/>
    </source>
</evidence>
<dbReference type="SMART" id="SM01391">
    <property type="entry name" value="Filament"/>
    <property type="match status" value="1"/>
</dbReference>
<evidence type="ECO:0000256" key="1">
    <source>
        <dbReference type="ARBA" id="ARBA00004496"/>
    </source>
</evidence>
<evidence type="ECO:0000256" key="8">
    <source>
        <dbReference type="SAM" id="Coils"/>
    </source>
</evidence>
<dbReference type="FunFam" id="1.20.5.1160:FF:000001">
    <property type="entry name" value="Keratin type II"/>
    <property type="match status" value="1"/>
</dbReference>
<dbReference type="Pfam" id="PF16208">
    <property type="entry name" value="Keratin_2_head"/>
    <property type="match status" value="1"/>
</dbReference>
<dbReference type="InterPro" id="IPR032444">
    <property type="entry name" value="Keratin_2_head"/>
</dbReference>
<name>A0A8D1GIS9_PIG</name>
<dbReference type="InterPro" id="IPR018039">
    <property type="entry name" value="IF_conserved"/>
</dbReference>
<evidence type="ECO:0000259" key="10">
    <source>
        <dbReference type="PROSITE" id="PS51842"/>
    </source>
</evidence>
<dbReference type="PROSITE" id="PS00226">
    <property type="entry name" value="IF_ROD_1"/>
    <property type="match status" value="1"/>
</dbReference>
<protein>
    <recommendedName>
        <fullName evidence="10">IF rod domain-containing protein</fullName>
    </recommendedName>
</protein>
<dbReference type="GO" id="GO:0045095">
    <property type="term" value="C:keratin filament"/>
    <property type="evidence" value="ECO:0007669"/>
    <property type="project" value="InterPro"/>
</dbReference>
<keyword evidence="4 7" id="KW-0403">Intermediate filament</keyword>
<dbReference type="Gene3D" id="1.20.5.170">
    <property type="match status" value="1"/>
</dbReference>
<dbReference type="Gene3D" id="1.20.5.500">
    <property type="entry name" value="Single helix bin"/>
    <property type="match status" value="1"/>
</dbReference>
<feature type="region of interest" description="Disordered" evidence="9">
    <location>
        <begin position="516"/>
        <end position="544"/>
    </location>
</feature>
<feature type="compositionally biased region" description="Low complexity" evidence="9">
    <location>
        <begin position="520"/>
        <end position="544"/>
    </location>
</feature>
<evidence type="ECO:0000256" key="7">
    <source>
        <dbReference type="RuleBase" id="RU000685"/>
    </source>
</evidence>
<dbReference type="InterPro" id="IPR003054">
    <property type="entry name" value="Keratin_II"/>
</dbReference>
<feature type="coiled-coil region" evidence="8">
    <location>
        <begin position="352"/>
        <end position="439"/>
    </location>
</feature>
<evidence type="ECO:0000313" key="12">
    <source>
        <dbReference type="Proteomes" id="UP000694728"/>
    </source>
</evidence>
<dbReference type="PROSITE" id="PS51842">
    <property type="entry name" value="IF_ROD_2"/>
    <property type="match status" value="1"/>
</dbReference>
<evidence type="ECO:0000256" key="6">
    <source>
        <dbReference type="ARBA" id="ARBA00061646"/>
    </source>
</evidence>
<organism evidence="11 12">
    <name type="scientific">Sus scrofa</name>
    <name type="common">Pig</name>
    <dbReference type="NCBI Taxonomy" id="9823"/>
    <lineage>
        <taxon>Eukaryota</taxon>
        <taxon>Metazoa</taxon>
        <taxon>Chordata</taxon>
        <taxon>Craniata</taxon>
        <taxon>Vertebrata</taxon>
        <taxon>Euteleostomi</taxon>
        <taxon>Mammalia</taxon>
        <taxon>Eutheria</taxon>
        <taxon>Laurasiatheria</taxon>
        <taxon>Artiodactyla</taxon>
        <taxon>Suina</taxon>
        <taxon>Suidae</taxon>
        <taxon>Sus</taxon>
    </lineage>
</organism>
<dbReference type="Pfam" id="PF00038">
    <property type="entry name" value="Filament"/>
    <property type="match status" value="1"/>
</dbReference>
<evidence type="ECO:0000256" key="4">
    <source>
        <dbReference type="ARBA" id="ARBA00022754"/>
    </source>
</evidence>
<dbReference type="Ensembl" id="ENSSSCT00045006176.1">
    <property type="protein sequence ID" value="ENSSSCP00045004177.1"/>
    <property type="gene ID" value="ENSSSCG00045003700.1"/>
</dbReference>
<dbReference type="InterPro" id="IPR039008">
    <property type="entry name" value="IF_rod_dom"/>
</dbReference>
<evidence type="ECO:0000256" key="2">
    <source>
        <dbReference type="ARBA" id="ARBA00022490"/>
    </source>
</evidence>
<dbReference type="PANTHER" id="PTHR45616">
    <property type="entry name" value="GATA-TYPE DOMAIN-CONTAINING PROTEIN"/>
    <property type="match status" value="1"/>
</dbReference>